<dbReference type="SUPFAM" id="SSF88713">
    <property type="entry name" value="Glycoside hydrolase/deacetylase"/>
    <property type="match status" value="1"/>
</dbReference>
<evidence type="ECO:0000313" key="5">
    <source>
        <dbReference type="EMBL" id="MZP30692.1"/>
    </source>
</evidence>
<sequence length="372" mass="40197">MGDPFHSKKPIGALLIFISLILLAVFVAGCSPSGSTSTASVQASTAGAGTSSAQAEASARPQPDSTVSGANLPGAAANGAGVDSAATAPGASPDSLSGASQGAQPSGRVHQAGEPIVILMYHHFTERGLWRNNDAVVYIDDFAAQMAYLHREGYNVVPLQRVWDYAQKGAPLPYRPVAITFDDGYESNYTLAYPILKKYGYPFTLFPVAGWLLEQNPPHAYDPAKGDLLDWRQIDEMVASGLCDVQSHTFDLHDKVDGRSLLVAPRINPDTGLQETPEEMRARIASDLRMAKETIENRYGRPVYALAYPYGVYDAQVMEIMDELGHGLGLCMGRSQHRDSMKAVIRLGVIQGDGVEGFARNLKRWSWTPKGK</sequence>
<organism evidence="5 6">
    <name type="scientific">Heliomicrobium undosum</name>
    <dbReference type="NCBI Taxonomy" id="121734"/>
    <lineage>
        <taxon>Bacteria</taxon>
        <taxon>Bacillati</taxon>
        <taxon>Bacillota</taxon>
        <taxon>Clostridia</taxon>
        <taxon>Eubacteriales</taxon>
        <taxon>Heliobacteriaceae</taxon>
        <taxon>Heliomicrobium</taxon>
    </lineage>
</organism>
<dbReference type="Gene3D" id="3.20.20.370">
    <property type="entry name" value="Glycoside hydrolase/deacetylase"/>
    <property type="match status" value="1"/>
</dbReference>
<evidence type="ECO:0000256" key="1">
    <source>
        <dbReference type="ARBA" id="ARBA00004613"/>
    </source>
</evidence>
<keyword evidence="6" id="KW-1185">Reference proteome</keyword>
<dbReference type="CDD" id="cd10918">
    <property type="entry name" value="CE4_NodB_like_5s_6s"/>
    <property type="match status" value="1"/>
</dbReference>
<evidence type="ECO:0000256" key="3">
    <source>
        <dbReference type="SAM" id="MobiDB-lite"/>
    </source>
</evidence>
<dbReference type="EMBL" id="WXEY01000017">
    <property type="protein sequence ID" value="MZP30692.1"/>
    <property type="molecule type" value="Genomic_DNA"/>
</dbReference>
<evidence type="ECO:0000259" key="4">
    <source>
        <dbReference type="PROSITE" id="PS51677"/>
    </source>
</evidence>
<dbReference type="Proteomes" id="UP000463470">
    <property type="component" value="Unassembled WGS sequence"/>
</dbReference>
<feature type="region of interest" description="Disordered" evidence="3">
    <location>
        <begin position="52"/>
        <end position="108"/>
    </location>
</feature>
<dbReference type="GO" id="GO:0005576">
    <property type="term" value="C:extracellular region"/>
    <property type="evidence" value="ECO:0007669"/>
    <property type="project" value="UniProtKB-SubCell"/>
</dbReference>
<dbReference type="GO" id="GO:0005975">
    <property type="term" value="P:carbohydrate metabolic process"/>
    <property type="evidence" value="ECO:0007669"/>
    <property type="project" value="InterPro"/>
</dbReference>
<feature type="compositionally biased region" description="Low complexity" evidence="3">
    <location>
        <begin position="69"/>
        <end position="88"/>
    </location>
</feature>
<dbReference type="InterPro" id="IPR011330">
    <property type="entry name" value="Glyco_hydro/deAcase_b/a-brl"/>
</dbReference>
<accession>A0A845L296</accession>
<comment type="subcellular location">
    <subcellularLocation>
        <location evidence="1">Secreted</location>
    </subcellularLocation>
</comment>
<dbReference type="PANTHER" id="PTHR34216:SF3">
    <property type="entry name" value="POLY-BETA-1,6-N-ACETYL-D-GLUCOSAMINE N-DEACETYLASE"/>
    <property type="match status" value="1"/>
</dbReference>
<keyword evidence="2" id="KW-0732">Signal</keyword>
<dbReference type="PANTHER" id="PTHR34216">
    <property type="match status" value="1"/>
</dbReference>
<comment type="caution">
    <text evidence="5">The sequence shown here is derived from an EMBL/GenBank/DDBJ whole genome shotgun (WGS) entry which is preliminary data.</text>
</comment>
<dbReference type="AlphaFoldDB" id="A0A845L296"/>
<reference evidence="5 6" key="1">
    <citation type="submission" date="2020-01" db="EMBL/GenBank/DDBJ databases">
        <title>Whole-genome sequence of Heliobacterium undosum DSM 13378.</title>
        <authorList>
            <person name="Kyndt J.A."/>
            <person name="Meyer T.E."/>
        </authorList>
    </citation>
    <scope>NUCLEOTIDE SEQUENCE [LARGE SCALE GENOMIC DNA]</scope>
    <source>
        <strain evidence="5 6">DSM 13378</strain>
    </source>
</reference>
<dbReference type="InterPro" id="IPR051398">
    <property type="entry name" value="Polysacch_Deacetylase"/>
</dbReference>
<feature type="compositionally biased region" description="Polar residues" evidence="3">
    <location>
        <begin position="94"/>
        <end position="104"/>
    </location>
</feature>
<dbReference type="InterPro" id="IPR002509">
    <property type="entry name" value="NODB_dom"/>
</dbReference>
<dbReference type="OrthoDB" id="9778320at2"/>
<dbReference type="Pfam" id="PF01522">
    <property type="entry name" value="Polysacc_deac_1"/>
    <property type="match status" value="1"/>
</dbReference>
<name>A0A845L296_9FIRM</name>
<gene>
    <name evidence="5" type="ORF">GTO91_13315</name>
</gene>
<evidence type="ECO:0000313" key="6">
    <source>
        <dbReference type="Proteomes" id="UP000463470"/>
    </source>
</evidence>
<protein>
    <submittedName>
        <fullName evidence="5">Polysaccharide deacetylase family protein</fullName>
    </submittedName>
</protein>
<proteinExistence type="predicted"/>
<dbReference type="GO" id="GO:0016810">
    <property type="term" value="F:hydrolase activity, acting on carbon-nitrogen (but not peptide) bonds"/>
    <property type="evidence" value="ECO:0007669"/>
    <property type="project" value="InterPro"/>
</dbReference>
<dbReference type="PROSITE" id="PS51677">
    <property type="entry name" value="NODB"/>
    <property type="match status" value="1"/>
</dbReference>
<feature type="domain" description="NodB homology" evidence="4">
    <location>
        <begin position="175"/>
        <end position="372"/>
    </location>
</feature>
<dbReference type="RefSeq" id="WP_161259218.1">
    <property type="nucleotide sequence ID" value="NZ_WXEY01000017.1"/>
</dbReference>
<evidence type="ECO:0000256" key="2">
    <source>
        <dbReference type="ARBA" id="ARBA00022729"/>
    </source>
</evidence>